<feature type="compositionally biased region" description="Acidic residues" evidence="1">
    <location>
        <begin position="1049"/>
        <end position="1061"/>
    </location>
</feature>
<dbReference type="AlphaFoldDB" id="G7JAW3"/>
<dbReference type="Pfam" id="PF12872">
    <property type="entry name" value="OST-HTH"/>
    <property type="match status" value="2"/>
</dbReference>
<proteinExistence type="predicted"/>
<protein>
    <submittedName>
        <fullName evidence="3">Endonuclease or glycosyl hydrolase</fullName>
    </submittedName>
    <submittedName>
        <fullName evidence="4">Putative meiosis arrest female protein</fullName>
    </submittedName>
</protein>
<dbReference type="EnsemblPlants" id="AES72785">
    <property type="protein sequence ID" value="AES72785"/>
    <property type="gene ID" value="MTR_3g095410"/>
</dbReference>
<dbReference type="OMA" id="GHYKAPL"/>
<dbReference type="GO" id="GO:0004519">
    <property type="term" value="F:endonuclease activity"/>
    <property type="evidence" value="ECO:0007669"/>
    <property type="project" value="UniProtKB-KW"/>
</dbReference>
<dbReference type="STRING" id="3880.G7JAW3"/>
<keyword evidence="3" id="KW-0255">Endonuclease</keyword>
<feature type="compositionally biased region" description="Basic and acidic residues" evidence="1">
    <location>
        <begin position="426"/>
        <end position="435"/>
    </location>
</feature>
<dbReference type="Gene3D" id="3.40.50.1010">
    <property type="entry name" value="5'-nuclease"/>
    <property type="match status" value="1"/>
</dbReference>
<dbReference type="GO" id="GO:0004540">
    <property type="term" value="F:RNA nuclease activity"/>
    <property type="evidence" value="ECO:0007669"/>
    <property type="project" value="InterPro"/>
</dbReference>
<feature type="compositionally biased region" description="Basic and acidic residues" evidence="1">
    <location>
        <begin position="356"/>
        <end position="380"/>
    </location>
</feature>
<feature type="compositionally biased region" description="Basic and acidic residues" evidence="1">
    <location>
        <begin position="444"/>
        <end position="454"/>
    </location>
</feature>
<evidence type="ECO:0000313" key="4">
    <source>
        <dbReference type="EMBL" id="RHN69877.1"/>
    </source>
</evidence>
<dbReference type="GO" id="GO:0005777">
    <property type="term" value="C:peroxisome"/>
    <property type="evidence" value="ECO:0007669"/>
    <property type="project" value="InterPro"/>
</dbReference>
<feature type="compositionally biased region" description="Basic and acidic residues" evidence="1">
    <location>
        <begin position="465"/>
        <end position="483"/>
    </location>
</feature>
<feature type="compositionally biased region" description="Polar residues" evidence="1">
    <location>
        <begin position="1020"/>
        <end position="1032"/>
    </location>
</feature>
<feature type="compositionally biased region" description="Basic and acidic residues" evidence="1">
    <location>
        <begin position="655"/>
        <end position="680"/>
    </location>
</feature>
<dbReference type="InterPro" id="IPR021139">
    <property type="entry name" value="NYN"/>
</dbReference>
<dbReference type="Proteomes" id="UP000002051">
    <property type="component" value="Chromosome 3"/>
</dbReference>
<dbReference type="Pfam" id="PF01936">
    <property type="entry name" value="NYN"/>
    <property type="match status" value="1"/>
</dbReference>
<dbReference type="ExpressionAtlas" id="G7JAW3">
    <property type="expression patterns" value="differential"/>
</dbReference>
<feature type="compositionally biased region" description="Basic and acidic residues" evidence="1">
    <location>
        <begin position="1035"/>
        <end position="1045"/>
    </location>
</feature>
<dbReference type="Gramene" id="rna18406">
    <property type="protein sequence ID" value="RHN69877.1"/>
    <property type="gene ID" value="gene18406"/>
</dbReference>
<dbReference type="CDD" id="cd08824">
    <property type="entry name" value="LOTUS"/>
    <property type="match status" value="2"/>
</dbReference>
<evidence type="ECO:0000256" key="1">
    <source>
        <dbReference type="SAM" id="MobiDB-lite"/>
    </source>
</evidence>
<organism evidence="3 6">
    <name type="scientific">Medicago truncatula</name>
    <name type="common">Barrel medic</name>
    <name type="synonym">Medicago tribuloides</name>
    <dbReference type="NCBI Taxonomy" id="3880"/>
    <lineage>
        <taxon>Eukaryota</taxon>
        <taxon>Viridiplantae</taxon>
        <taxon>Streptophyta</taxon>
        <taxon>Embryophyta</taxon>
        <taxon>Tracheophyta</taxon>
        <taxon>Spermatophyta</taxon>
        <taxon>Magnoliopsida</taxon>
        <taxon>eudicotyledons</taxon>
        <taxon>Gunneridae</taxon>
        <taxon>Pentapetalae</taxon>
        <taxon>rosids</taxon>
        <taxon>fabids</taxon>
        <taxon>Fabales</taxon>
        <taxon>Fabaceae</taxon>
        <taxon>Papilionoideae</taxon>
        <taxon>50 kb inversion clade</taxon>
        <taxon>NPAAA clade</taxon>
        <taxon>Hologalegina</taxon>
        <taxon>IRL clade</taxon>
        <taxon>Trifolieae</taxon>
        <taxon>Medicago</taxon>
    </lineage>
</organism>
<feature type="region of interest" description="Disordered" evidence="1">
    <location>
        <begin position="1116"/>
        <end position="1166"/>
    </location>
</feature>
<feature type="compositionally biased region" description="Polar residues" evidence="1">
    <location>
        <begin position="485"/>
        <end position="496"/>
    </location>
</feature>
<reference evidence="3 6" key="2">
    <citation type="journal article" date="2014" name="BMC Genomics">
        <title>An improved genome release (version Mt4.0) for the model legume Medicago truncatula.</title>
        <authorList>
            <person name="Tang H."/>
            <person name="Krishnakumar V."/>
            <person name="Bidwell S."/>
            <person name="Rosen B."/>
            <person name="Chan A."/>
            <person name="Zhou S."/>
            <person name="Gentzbittel L."/>
            <person name="Childs K.L."/>
            <person name="Yandell M."/>
            <person name="Gundlach H."/>
            <person name="Mayer K.F."/>
            <person name="Schwartz D.C."/>
            <person name="Town C.D."/>
        </authorList>
    </citation>
    <scope>GENOME REANNOTATION</scope>
    <source>
        <strain evidence="5 6">cv. Jemalong A17</strain>
    </source>
</reference>
<dbReference type="PaxDb" id="3880-AES72785"/>
<gene>
    <name evidence="5" type="primary">11420708</name>
    <name evidence="3" type="ordered locus">MTR_3g095410</name>
    <name evidence="4" type="ORF">MtrunA17_Chr3g0129561</name>
</gene>
<evidence type="ECO:0000313" key="5">
    <source>
        <dbReference type="EnsemblPlants" id="AES72785"/>
    </source>
</evidence>
<dbReference type="GO" id="GO:0010468">
    <property type="term" value="P:regulation of gene expression"/>
    <property type="evidence" value="ECO:0007669"/>
    <property type="project" value="InterPro"/>
</dbReference>
<feature type="region of interest" description="Disordered" evidence="1">
    <location>
        <begin position="356"/>
        <end position="605"/>
    </location>
</feature>
<dbReference type="KEGG" id="mtr:11420708"/>
<dbReference type="HOGENOM" id="CLU_005322_1_0_1"/>
<evidence type="ECO:0000313" key="3">
    <source>
        <dbReference type="EMBL" id="AES72785.1"/>
    </source>
</evidence>
<keyword evidence="6" id="KW-1185">Reference proteome</keyword>
<feature type="region of interest" description="Disordered" evidence="1">
    <location>
        <begin position="853"/>
        <end position="874"/>
    </location>
</feature>
<feature type="compositionally biased region" description="Basic and acidic residues" evidence="1">
    <location>
        <begin position="591"/>
        <end position="604"/>
    </location>
</feature>
<dbReference type="OrthoDB" id="549353at2759"/>
<reference evidence="4" key="4">
    <citation type="journal article" date="2018" name="Nat. Plants">
        <title>Whole-genome landscape of Medicago truncatula symbiotic genes.</title>
        <authorList>
            <person name="Pecrix Y."/>
            <person name="Gamas P."/>
            <person name="Carrere S."/>
        </authorList>
    </citation>
    <scope>NUCLEOTIDE SEQUENCE</scope>
    <source>
        <tissue evidence="4">Leaves</tissue>
    </source>
</reference>
<feature type="compositionally biased region" description="Basic residues" evidence="1">
    <location>
        <begin position="565"/>
        <end position="574"/>
    </location>
</feature>
<reference evidence="3 6" key="1">
    <citation type="journal article" date="2011" name="Nature">
        <title>The Medicago genome provides insight into the evolution of rhizobial symbioses.</title>
        <authorList>
            <person name="Young N.D."/>
            <person name="Debelle F."/>
            <person name="Oldroyd G.E."/>
            <person name="Geurts R."/>
            <person name="Cannon S.B."/>
            <person name="Udvardi M.K."/>
            <person name="Benedito V.A."/>
            <person name="Mayer K.F."/>
            <person name="Gouzy J."/>
            <person name="Schoof H."/>
            <person name="Van de Peer Y."/>
            <person name="Proost S."/>
            <person name="Cook D.R."/>
            <person name="Meyers B.C."/>
            <person name="Spannagl M."/>
            <person name="Cheung F."/>
            <person name="De Mita S."/>
            <person name="Krishnakumar V."/>
            <person name="Gundlach H."/>
            <person name="Zhou S."/>
            <person name="Mudge J."/>
            <person name="Bharti A.K."/>
            <person name="Murray J.D."/>
            <person name="Naoumkina M.A."/>
            <person name="Rosen B."/>
            <person name="Silverstein K.A."/>
            <person name="Tang H."/>
            <person name="Rombauts S."/>
            <person name="Zhao P.X."/>
            <person name="Zhou P."/>
            <person name="Barbe V."/>
            <person name="Bardou P."/>
            <person name="Bechner M."/>
            <person name="Bellec A."/>
            <person name="Berger A."/>
            <person name="Berges H."/>
            <person name="Bidwell S."/>
            <person name="Bisseling T."/>
            <person name="Choisne N."/>
            <person name="Couloux A."/>
            <person name="Denny R."/>
            <person name="Deshpande S."/>
            <person name="Dai X."/>
            <person name="Doyle J.J."/>
            <person name="Dudez A.M."/>
            <person name="Farmer A.D."/>
            <person name="Fouteau S."/>
            <person name="Franken C."/>
            <person name="Gibelin C."/>
            <person name="Gish J."/>
            <person name="Goldstein S."/>
            <person name="Gonzalez A.J."/>
            <person name="Green P.J."/>
            <person name="Hallab A."/>
            <person name="Hartog M."/>
            <person name="Hua A."/>
            <person name="Humphray S.J."/>
            <person name="Jeong D.H."/>
            <person name="Jing Y."/>
            <person name="Jocker A."/>
            <person name="Kenton S.M."/>
            <person name="Kim D.J."/>
            <person name="Klee K."/>
            <person name="Lai H."/>
            <person name="Lang C."/>
            <person name="Lin S."/>
            <person name="Macmil S.L."/>
            <person name="Magdelenat G."/>
            <person name="Matthews L."/>
            <person name="McCorrison J."/>
            <person name="Monaghan E.L."/>
            <person name="Mun J.H."/>
            <person name="Najar F.Z."/>
            <person name="Nicholson C."/>
            <person name="Noirot C."/>
            <person name="O'Bleness M."/>
            <person name="Paule C.R."/>
            <person name="Poulain J."/>
            <person name="Prion F."/>
            <person name="Qin B."/>
            <person name="Qu C."/>
            <person name="Retzel E.F."/>
            <person name="Riddle C."/>
            <person name="Sallet E."/>
            <person name="Samain S."/>
            <person name="Samson N."/>
            <person name="Sanders I."/>
            <person name="Saurat O."/>
            <person name="Scarpelli C."/>
            <person name="Schiex T."/>
            <person name="Segurens B."/>
            <person name="Severin A.J."/>
            <person name="Sherrier D.J."/>
            <person name="Shi R."/>
            <person name="Sims S."/>
            <person name="Singer S.R."/>
            <person name="Sinharoy S."/>
            <person name="Sterck L."/>
            <person name="Viollet A."/>
            <person name="Wang B.B."/>
            <person name="Wang K."/>
            <person name="Wang M."/>
            <person name="Wang X."/>
            <person name="Warfsmann J."/>
            <person name="Weissenbach J."/>
            <person name="White D.D."/>
            <person name="White J.D."/>
            <person name="Wiley G.B."/>
            <person name="Wincker P."/>
            <person name="Xing Y."/>
            <person name="Yang L."/>
            <person name="Yao Z."/>
            <person name="Ying F."/>
            <person name="Zhai J."/>
            <person name="Zhou L."/>
            <person name="Zuber A."/>
            <person name="Denarie J."/>
            <person name="Dixon R.A."/>
            <person name="May G.D."/>
            <person name="Schwartz D.C."/>
            <person name="Rogers J."/>
            <person name="Quetier F."/>
            <person name="Town C.D."/>
            <person name="Roe B.A."/>
        </authorList>
    </citation>
    <scope>NUCLEOTIDE SEQUENCE [LARGE SCALE GENOMIC DNA]</scope>
    <source>
        <strain evidence="3">A17</strain>
        <strain evidence="5 6">cv. Jemalong A17</strain>
    </source>
</reference>
<dbReference type="EMBL" id="PSQE01000003">
    <property type="protein sequence ID" value="RHN69877.1"/>
    <property type="molecule type" value="Genomic_DNA"/>
</dbReference>
<dbReference type="GO" id="GO:0016787">
    <property type="term" value="F:hydrolase activity"/>
    <property type="evidence" value="ECO:0007669"/>
    <property type="project" value="UniProtKB-KW"/>
</dbReference>
<dbReference type="PANTHER" id="PTHR14379">
    <property type="entry name" value="LIMKAIN B LKAP"/>
    <property type="match status" value="1"/>
</dbReference>
<dbReference type="Proteomes" id="UP000265566">
    <property type="component" value="Chromosome 3"/>
</dbReference>
<keyword evidence="3" id="KW-0378">Hydrolase</keyword>
<dbReference type="PANTHER" id="PTHR14379:SF6">
    <property type="entry name" value="EMB|CAB71880.1"/>
    <property type="match status" value="1"/>
</dbReference>
<feature type="region of interest" description="Disordered" evidence="1">
    <location>
        <begin position="633"/>
        <end position="717"/>
    </location>
</feature>
<reference evidence="5" key="3">
    <citation type="submission" date="2015-04" db="UniProtKB">
        <authorList>
            <consortium name="EnsemblPlants"/>
        </authorList>
    </citation>
    <scope>IDENTIFICATION</scope>
    <source>
        <strain evidence="5">cv. Jemalong A17</strain>
    </source>
</reference>
<evidence type="ECO:0000313" key="6">
    <source>
        <dbReference type="Proteomes" id="UP000002051"/>
    </source>
</evidence>
<dbReference type="PROSITE" id="PS51644">
    <property type="entry name" value="HTH_OST"/>
    <property type="match status" value="2"/>
</dbReference>
<accession>G7JAW3</accession>
<feature type="compositionally biased region" description="Basic and acidic residues" evidence="1">
    <location>
        <begin position="689"/>
        <end position="714"/>
    </location>
</feature>
<feature type="compositionally biased region" description="Basic and acidic residues" evidence="1">
    <location>
        <begin position="387"/>
        <end position="397"/>
    </location>
</feature>
<feature type="compositionally biased region" description="Basic and acidic residues" evidence="1">
    <location>
        <begin position="515"/>
        <end position="537"/>
    </location>
</feature>
<dbReference type="InterPro" id="IPR025605">
    <property type="entry name" value="OST-HTH/LOTUS_dom"/>
</dbReference>
<dbReference type="eggNOG" id="ENOG502QT74">
    <property type="taxonomic scope" value="Eukaryota"/>
</dbReference>
<dbReference type="Gene3D" id="3.30.420.610">
    <property type="entry name" value="LOTUS domain-like"/>
    <property type="match status" value="2"/>
</dbReference>
<dbReference type="InterPro" id="IPR041966">
    <property type="entry name" value="LOTUS-like"/>
</dbReference>
<name>G7JAW3_MEDTR</name>
<feature type="domain" description="HTH OST-type" evidence="2">
    <location>
        <begin position="889"/>
        <end position="967"/>
    </location>
</feature>
<keyword evidence="3" id="KW-0540">Nuclease</keyword>
<sequence length="1166" mass="129999">MRHLLQKNLLFFTSSSSSFQPRSLLLLRFHLCEFSSSPAPSYSHWKRLDDESRNVRVSVWWDFENCSVPVGLNVSRVAPSITDAVRANGIKGPVHITAFGDVMQLSKSNQESLAFTGIHLTHIPNGGKNSADRSLLIDLMYWVSQNPPPAHLFLISGDGDFAGILHRLRMNNYNILLAIPGKAPDVLRSAATIMWQWTSLLKGENLTGKHFNHPPDGQFGSWYGNSKVPLENPFSATGQSTSSQNVQIVEINEPSSDLKLAEGVPKSVIRQVKDILSSHPNGISAIDLRAELAKRGVILGRSMFGYRRLSRFLSSIPDVHLQNLGDGNFCVCLIPSESPEPSEKSIVPSTTYAVKNEEKDYTTTPKLHGEDKELDGDKHRTPSMSSSHERIVEDDSKSFQSFPSQEKPIGEDVSHKSWGYTTIPKLHSEDKDTGKDGPPSMSSLHEKTIKDDSKSFLSTPSQGKPIEEDVPCKSSGRSEKVEDVSNVQLSESQLSPKDNDGSKTETGSFKVRSKKFSEDKIVRSEDANPDVLEKYTASRDPSAGIDNTMVESNDRANCEFGKSIARNKHVNQPRKKVDDHSPYSSAAEDSLVDKRPDGRAETYSERSTLFSWIKSWWPFSKSNVKADNLTAHQNKVDSNFEDPRLTELDQTTGNVEERKPLESHQDVSHSGKPEDSKLSELDQTASDLEEAKPLEPHHQDISRSGKPKDSKFSELDQTASNLEEAKPLEPHQDAGHSGKPELFSLDSFWNDMESFVFTPKGSLLISQSKSREDLAHKLQKHGPMVLKSLSENYIFQLVELLVAEKRWLEESTSQAFPFRLTHSVQKSALSGHTNGANGLRSLFLSKTSQPNLQKSFEHDGEKPTQSIQRTGVSRPATEIKYTEKSRSDILQDCQRLVTDILKENPEGYNLASFRKQFAYRYGYTLDVKKLGYQKISYLIQIMHGVKLESYCSKKSKNSESTYMYPAPAVCASDSETSIFKTHAANANHEFNSDDELSDTATKEDNMESPWEELGPVSAKKPSQNDLESNSTLKAIEMDTPKHPDYEPIVSDDDSSESDEDSSCLTQPEELGKPKYDEQDSSLIQTLDIFHSSKEGANSCDDLLNMLDSSLNSKQGFVSKNTSGNHREKQRSQRYCFVDDPGLPDNDKCIGGLPGNSKKEDSANMQN</sequence>
<feature type="domain" description="HTH OST-type" evidence="2">
    <location>
        <begin position="264"/>
        <end position="335"/>
    </location>
</feature>
<dbReference type="InterPro" id="IPR024768">
    <property type="entry name" value="Marf1"/>
</dbReference>
<evidence type="ECO:0000259" key="2">
    <source>
        <dbReference type="PROSITE" id="PS51644"/>
    </source>
</evidence>
<dbReference type="CDD" id="cd10910">
    <property type="entry name" value="PIN_limkain_b1_N_like"/>
    <property type="match status" value="1"/>
</dbReference>
<feature type="region of interest" description="Disordered" evidence="1">
    <location>
        <begin position="989"/>
        <end position="1078"/>
    </location>
</feature>
<feature type="compositionally biased region" description="Basic and acidic residues" evidence="1">
    <location>
        <begin position="1156"/>
        <end position="1166"/>
    </location>
</feature>
<dbReference type="EMBL" id="CM001219">
    <property type="protein sequence ID" value="AES72785.1"/>
    <property type="molecule type" value="Genomic_DNA"/>
</dbReference>